<dbReference type="EMBL" id="JASNWA010000004">
    <property type="protein sequence ID" value="KAK3176088.1"/>
    <property type="molecule type" value="Genomic_DNA"/>
</dbReference>
<keyword evidence="1" id="KW-0732">Signal</keyword>
<comment type="caution">
    <text evidence="2">The sequence shown here is derived from an EMBL/GenBank/DDBJ whole genome shotgun (WGS) entry which is preliminary data.</text>
</comment>
<feature type="signal peptide" evidence="1">
    <location>
        <begin position="1"/>
        <end position="18"/>
    </location>
</feature>
<sequence>MGKTHLLLALALSGSTTAMPNLSELTPKTQLAMFDDITAAPYPNNRIPIPYQGLNFGNFTIASVTEDKAVFGHAQLIPRSSPNYILSPDQFSQGPVVFSIQDTSTTSFDLLEFWVACFDTDYDVHYATACNLTVIGTEASATDPVETIEPLLFSYEPKSNSSASPMAKVTTNLFGLSSVLVGFYETSSAVQLITAVGTNSFKYVTHQG</sequence>
<evidence type="ECO:0000313" key="3">
    <source>
        <dbReference type="Proteomes" id="UP001276659"/>
    </source>
</evidence>
<organism evidence="2 3">
    <name type="scientific">Lepraria neglecta</name>
    <dbReference type="NCBI Taxonomy" id="209136"/>
    <lineage>
        <taxon>Eukaryota</taxon>
        <taxon>Fungi</taxon>
        <taxon>Dikarya</taxon>
        <taxon>Ascomycota</taxon>
        <taxon>Pezizomycotina</taxon>
        <taxon>Lecanoromycetes</taxon>
        <taxon>OSLEUM clade</taxon>
        <taxon>Lecanoromycetidae</taxon>
        <taxon>Lecanorales</taxon>
        <taxon>Lecanorineae</taxon>
        <taxon>Stereocaulaceae</taxon>
        <taxon>Lepraria</taxon>
    </lineage>
</organism>
<name>A0AAD9ZCQ4_9LECA</name>
<protein>
    <submittedName>
        <fullName evidence="2">Uncharacterized protein</fullName>
    </submittedName>
</protein>
<proteinExistence type="predicted"/>
<dbReference type="AlphaFoldDB" id="A0AAD9ZCQ4"/>
<accession>A0AAD9ZCQ4</accession>
<feature type="chain" id="PRO_5042060521" evidence="1">
    <location>
        <begin position="19"/>
        <end position="208"/>
    </location>
</feature>
<gene>
    <name evidence="2" type="ORF">OEA41_007410</name>
</gene>
<reference evidence="2" key="1">
    <citation type="submission" date="2022-11" db="EMBL/GenBank/DDBJ databases">
        <title>Chromosomal genome sequence assembly and mating type (MAT) locus characterization of the leprose asexual lichenized fungus Lepraria neglecta (Nyl.) Erichsen.</title>
        <authorList>
            <person name="Allen J.L."/>
            <person name="Pfeffer B."/>
        </authorList>
    </citation>
    <scope>NUCLEOTIDE SEQUENCE</scope>
    <source>
        <strain evidence="2">Allen 5258</strain>
    </source>
</reference>
<evidence type="ECO:0000313" key="2">
    <source>
        <dbReference type="EMBL" id="KAK3176088.1"/>
    </source>
</evidence>
<keyword evidence="3" id="KW-1185">Reference proteome</keyword>
<dbReference type="Proteomes" id="UP001276659">
    <property type="component" value="Unassembled WGS sequence"/>
</dbReference>
<evidence type="ECO:0000256" key="1">
    <source>
        <dbReference type="SAM" id="SignalP"/>
    </source>
</evidence>